<dbReference type="Gene3D" id="1.10.10.60">
    <property type="entry name" value="Homeodomain-like"/>
    <property type="match status" value="2"/>
</dbReference>
<dbReference type="RefSeq" id="WP_047913396.1">
    <property type="nucleotide sequence ID" value="NZ_CP118101.1"/>
</dbReference>
<dbReference type="GO" id="GO:0003700">
    <property type="term" value="F:DNA-binding transcription factor activity"/>
    <property type="evidence" value="ECO:0007669"/>
    <property type="project" value="InterPro"/>
</dbReference>
<dbReference type="SUPFAM" id="SSF51182">
    <property type="entry name" value="RmlC-like cupins"/>
    <property type="match status" value="1"/>
</dbReference>
<reference evidence="5" key="1">
    <citation type="submission" date="2023-02" db="EMBL/GenBank/DDBJ databases">
        <title>Pathogen: clinical or host-associated sample.</title>
        <authorList>
            <person name="Hergert J."/>
            <person name="Casey R."/>
            <person name="Wagner J."/>
            <person name="Young E.L."/>
            <person name="Oakeson K.F."/>
        </authorList>
    </citation>
    <scope>NUCLEOTIDE SEQUENCE</scope>
    <source>
        <strain evidence="5">2022CK-00830</strain>
    </source>
</reference>
<organism evidence="5 6">
    <name type="scientific">Paenibacillus urinalis</name>
    <dbReference type="NCBI Taxonomy" id="521520"/>
    <lineage>
        <taxon>Bacteria</taxon>
        <taxon>Bacillati</taxon>
        <taxon>Bacillota</taxon>
        <taxon>Bacilli</taxon>
        <taxon>Bacillales</taxon>
        <taxon>Paenibacillaceae</taxon>
        <taxon>Paenibacillus</taxon>
    </lineage>
</organism>
<evidence type="ECO:0000256" key="2">
    <source>
        <dbReference type="ARBA" id="ARBA00023125"/>
    </source>
</evidence>
<dbReference type="Pfam" id="PF07883">
    <property type="entry name" value="Cupin_2"/>
    <property type="match status" value="1"/>
</dbReference>
<dbReference type="Pfam" id="PF12833">
    <property type="entry name" value="HTH_18"/>
    <property type="match status" value="1"/>
</dbReference>
<evidence type="ECO:0000259" key="4">
    <source>
        <dbReference type="PROSITE" id="PS01124"/>
    </source>
</evidence>
<evidence type="ECO:0000313" key="5">
    <source>
        <dbReference type="EMBL" id="WDH83601.1"/>
    </source>
</evidence>
<evidence type="ECO:0000256" key="3">
    <source>
        <dbReference type="ARBA" id="ARBA00023163"/>
    </source>
</evidence>
<dbReference type="Gene3D" id="2.60.120.10">
    <property type="entry name" value="Jelly Rolls"/>
    <property type="match status" value="1"/>
</dbReference>
<dbReference type="InterPro" id="IPR009057">
    <property type="entry name" value="Homeodomain-like_sf"/>
</dbReference>
<dbReference type="EMBL" id="CP118101">
    <property type="protein sequence ID" value="WDH83601.1"/>
    <property type="molecule type" value="Genomic_DNA"/>
</dbReference>
<dbReference type="AlphaFoldDB" id="A0AAX3N174"/>
<dbReference type="InterPro" id="IPR011051">
    <property type="entry name" value="RmlC_Cupin_sf"/>
</dbReference>
<keyword evidence="3" id="KW-0804">Transcription</keyword>
<dbReference type="InterPro" id="IPR013096">
    <property type="entry name" value="Cupin_2"/>
</dbReference>
<name>A0AAX3N174_9BACL</name>
<dbReference type="GO" id="GO:0043565">
    <property type="term" value="F:sequence-specific DNA binding"/>
    <property type="evidence" value="ECO:0007669"/>
    <property type="project" value="InterPro"/>
</dbReference>
<dbReference type="InterPro" id="IPR014710">
    <property type="entry name" value="RmlC-like_jellyroll"/>
</dbReference>
<keyword evidence="2" id="KW-0238">DNA-binding</keyword>
<proteinExistence type="predicted"/>
<evidence type="ECO:0000256" key="1">
    <source>
        <dbReference type="ARBA" id="ARBA00023015"/>
    </source>
</evidence>
<dbReference type="PANTHER" id="PTHR43280:SF28">
    <property type="entry name" value="HTH-TYPE TRANSCRIPTIONAL ACTIVATOR RHAS"/>
    <property type="match status" value="1"/>
</dbReference>
<sequence length="295" mass="34622">MRGSFFHHELSPSEAGPEFYAYYYKQWQNYKMEYHEHRWTEIMYMIQGTGAIDVMGDDDRTERIVLRKGEFIILDEGVPHRLIVEQAAPCRMLNVEFGFQPYSGPFSLGHIAREEREVAVFLAHPFRHLVLSDPEEVYYVLKSLVLELDRQHSADTSFMIELLFSQLLVRIARLRSTAEGNEPLADGYVTKSIQYMRQHIDQPLQVKDVAAFVNLHPGYLHRIFKKHTDQTLTEYMTKVRMDKAKMLLSQTEIPIQDIPDYVGISSRQYFHTLFKKHTGLTPVKYRELGEKKSWD</sequence>
<dbReference type="PANTHER" id="PTHR43280">
    <property type="entry name" value="ARAC-FAMILY TRANSCRIPTIONAL REGULATOR"/>
    <property type="match status" value="1"/>
</dbReference>
<accession>A0AAX3N174</accession>
<protein>
    <submittedName>
        <fullName evidence="5">AraC family transcriptional regulator</fullName>
    </submittedName>
</protein>
<keyword evidence="1" id="KW-0805">Transcription regulation</keyword>
<dbReference type="Proteomes" id="UP001220962">
    <property type="component" value="Chromosome"/>
</dbReference>
<feature type="domain" description="HTH araC/xylS-type" evidence="4">
    <location>
        <begin position="190"/>
        <end position="288"/>
    </location>
</feature>
<gene>
    <name evidence="5" type="ORF">PUW23_05035</name>
</gene>
<dbReference type="InterPro" id="IPR018060">
    <property type="entry name" value="HTH_AraC"/>
</dbReference>
<dbReference type="PROSITE" id="PS01124">
    <property type="entry name" value="HTH_ARAC_FAMILY_2"/>
    <property type="match status" value="1"/>
</dbReference>
<dbReference type="SUPFAM" id="SSF46689">
    <property type="entry name" value="Homeodomain-like"/>
    <property type="match status" value="2"/>
</dbReference>
<evidence type="ECO:0000313" key="6">
    <source>
        <dbReference type="Proteomes" id="UP001220962"/>
    </source>
</evidence>
<dbReference type="SMART" id="SM00342">
    <property type="entry name" value="HTH_ARAC"/>
    <property type="match status" value="1"/>
</dbReference>